<dbReference type="Gene3D" id="1.10.357.10">
    <property type="entry name" value="Tetracycline Repressor, domain 2"/>
    <property type="match status" value="1"/>
</dbReference>
<dbReference type="Proteomes" id="UP001500831">
    <property type="component" value="Unassembled WGS sequence"/>
</dbReference>
<feature type="DNA-binding region" description="H-T-H motif" evidence="2">
    <location>
        <begin position="81"/>
        <end position="100"/>
    </location>
</feature>
<feature type="region of interest" description="Disordered" evidence="3">
    <location>
        <begin position="1"/>
        <end position="60"/>
    </location>
</feature>
<dbReference type="InterPro" id="IPR041678">
    <property type="entry name" value="TetR_C_16"/>
</dbReference>
<feature type="domain" description="HTH tetR-type" evidence="4">
    <location>
        <begin position="58"/>
        <end position="118"/>
    </location>
</feature>
<dbReference type="Gene3D" id="1.10.10.60">
    <property type="entry name" value="Homeodomain-like"/>
    <property type="match status" value="1"/>
</dbReference>
<dbReference type="SUPFAM" id="SSF46689">
    <property type="entry name" value="Homeodomain-like"/>
    <property type="match status" value="1"/>
</dbReference>
<comment type="caution">
    <text evidence="5">The sequence shown here is derived from an EMBL/GenBank/DDBJ whole genome shotgun (WGS) entry which is preliminary data.</text>
</comment>
<evidence type="ECO:0000259" key="4">
    <source>
        <dbReference type="PROSITE" id="PS50977"/>
    </source>
</evidence>
<protein>
    <submittedName>
        <fullName evidence="5">TetR family transcriptional regulator</fullName>
    </submittedName>
</protein>
<dbReference type="InterPro" id="IPR001647">
    <property type="entry name" value="HTH_TetR"/>
</dbReference>
<dbReference type="EMBL" id="BAAAVI010000001">
    <property type="protein sequence ID" value="GAA2845452.1"/>
    <property type="molecule type" value="Genomic_DNA"/>
</dbReference>
<dbReference type="InterPro" id="IPR050109">
    <property type="entry name" value="HTH-type_TetR-like_transc_reg"/>
</dbReference>
<accession>A0ABN3VPK0</accession>
<evidence type="ECO:0000313" key="6">
    <source>
        <dbReference type="Proteomes" id="UP001500831"/>
    </source>
</evidence>
<dbReference type="InterPro" id="IPR009057">
    <property type="entry name" value="Homeodomain-like_sf"/>
</dbReference>
<dbReference type="PANTHER" id="PTHR30055:SF235">
    <property type="entry name" value="TRANSCRIPTIONAL REGULATORY PROTEIN"/>
    <property type="match status" value="1"/>
</dbReference>
<dbReference type="Pfam" id="PF00440">
    <property type="entry name" value="TetR_N"/>
    <property type="match status" value="1"/>
</dbReference>
<dbReference type="PANTHER" id="PTHR30055">
    <property type="entry name" value="HTH-TYPE TRANSCRIPTIONAL REGULATOR RUTR"/>
    <property type="match status" value="1"/>
</dbReference>
<sequence length="239" mass="25627">MSGTSAHGASAGEAVYGPAPARASRATSAADTRPGSATAGSTPAVPAGRRPGRRPGSVDTRGQILAAAREIFAEKGFDKATIRGIARQAGVDPALVHHYFEGKDGVFIAAMELPINPETVISTLLAGPREEIGERLARLILTITSDAEARQPLLALVRTAMTNERMVIMVREFMTHALLDRIAETLRVSRVRMEAAFAQLFGVVLVRYVLRLEPMASVDVEELVELLGPTIQRYLDGSR</sequence>
<evidence type="ECO:0000256" key="1">
    <source>
        <dbReference type="ARBA" id="ARBA00023125"/>
    </source>
</evidence>
<name>A0ABN3VPK0_9ACTN</name>
<dbReference type="Pfam" id="PF17920">
    <property type="entry name" value="TetR_C_16"/>
    <property type="match status" value="1"/>
</dbReference>
<feature type="compositionally biased region" description="Low complexity" evidence="3">
    <location>
        <begin position="18"/>
        <end position="34"/>
    </location>
</feature>
<dbReference type="PRINTS" id="PR00455">
    <property type="entry name" value="HTHTETR"/>
</dbReference>
<evidence type="ECO:0000313" key="5">
    <source>
        <dbReference type="EMBL" id="GAA2845452.1"/>
    </source>
</evidence>
<keyword evidence="1 2" id="KW-0238">DNA-binding</keyword>
<reference evidence="5 6" key="1">
    <citation type="journal article" date="2019" name="Int. J. Syst. Evol. Microbiol.">
        <title>The Global Catalogue of Microorganisms (GCM) 10K type strain sequencing project: providing services to taxonomists for standard genome sequencing and annotation.</title>
        <authorList>
            <consortium name="The Broad Institute Genomics Platform"/>
            <consortium name="The Broad Institute Genome Sequencing Center for Infectious Disease"/>
            <person name="Wu L."/>
            <person name="Ma J."/>
        </authorList>
    </citation>
    <scope>NUCLEOTIDE SEQUENCE [LARGE SCALE GENOMIC DNA]</scope>
    <source>
        <strain evidence="5 6">JCM 6242</strain>
    </source>
</reference>
<evidence type="ECO:0000256" key="2">
    <source>
        <dbReference type="PROSITE-ProRule" id="PRU00335"/>
    </source>
</evidence>
<organism evidence="5 6">
    <name type="scientific">Streptosporangium fragile</name>
    <dbReference type="NCBI Taxonomy" id="46186"/>
    <lineage>
        <taxon>Bacteria</taxon>
        <taxon>Bacillati</taxon>
        <taxon>Actinomycetota</taxon>
        <taxon>Actinomycetes</taxon>
        <taxon>Streptosporangiales</taxon>
        <taxon>Streptosporangiaceae</taxon>
        <taxon>Streptosporangium</taxon>
    </lineage>
</organism>
<dbReference type="RefSeq" id="WP_344966728.1">
    <property type="nucleotide sequence ID" value="NZ_BAAAVI010000001.1"/>
</dbReference>
<proteinExistence type="predicted"/>
<dbReference type="SUPFAM" id="SSF48498">
    <property type="entry name" value="Tetracyclin repressor-like, C-terminal domain"/>
    <property type="match status" value="1"/>
</dbReference>
<evidence type="ECO:0000256" key="3">
    <source>
        <dbReference type="SAM" id="MobiDB-lite"/>
    </source>
</evidence>
<gene>
    <name evidence="5" type="ORF">GCM10010517_01880</name>
</gene>
<keyword evidence="6" id="KW-1185">Reference proteome</keyword>
<dbReference type="PROSITE" id="PS50977">
    <property type="entry name" value="HTH_TETR_2"/>
    <property type="match status" value="1"/>
</dbReference>
<dbReference type="InterPro" id="IPR036271">
    <property type="entry name" value="Tet_transcr_reg_TetR-rel_C_sf"/>
</dbReference>